<feature type="region of interest" description="Disordered" evidence="1">
    <location>
        <begin position="1"/>
        <end position="38"/>
    </location>
</feature>
<reference evidence="2" key="1">
    <citation type="submission" date="2020-02" db="EMBL/GenBank/DDBJ databases">
        <authorList>
            <person name="Meier V. D."/>
        </authorList>
    </citation>
    <scope>NUCLEOTIDE SEQUENCE</scope>
    <source>
        <strain evidence="2">AVDCRST_MAG12</strain>
    </source>
</reference>
<feature type="non-terminal residue" evidence="2">
    <location>
        <position position="1"/>
    </location>
</feature>
<dbReference type="EMBL" id="CADCVK010000386">
    <property type="protein sequence ID" value="CAA9501702.1"/>
    <property type="molecule type" value="Genomic_DNA"/>
</dbReference>
<feature type="non-terminal residue" evidence="2">
    <location>
        <position position="38"/>
    </location>
</feature>
<evidence type="ECO:0000256" key="1">
    <source>
        <dbReference type="SAM" id="MobiDB-lite"/>
    </source>
</evidence>
<organism evidence="2">
    <name type="scientific">uncultured Rubrobacteraceae bacterium</name>
    <dbReference type="NCBI Taxonomy" id="349277"/>
    <lineage>
        <taxon>Bacteria</taxon>
        <taxon>Bacillati</taxon>
        <taxon>Actinomycetota</taxon>
        <taxon>Rubrobacteria</taxon>
        <taxon>Rubrobacterales</taxon>
        <taxon>Rubrobacteraceae</taxon>
        <taxon>environmental samples</taxon>
    </lineage>
</organism>
<name>A0A6J4SN81_9ACTN</name>
<protein>
    <submittedName>
        <fullName evidence="2">Uncharacterized protein</fullName>
    </submittedName>
</protein>
<sequence length="38" mass="3991">DATGPGSRIGPWTCSPGVREDVRLAKAGPRRSSSPNRV</sequence>
<evidence type="ECO:0000313" key="2">
    <source>
        <dbReference type="EMBL" id="CAA9501702.1"/>
    </source>
</evidence>
<proteinExistence type="predicted"/>
<accession>A0A6J4SN81</accession>
<dbReference type="AlphaFoldDB" id="A0A6J4SN81"/>
<gene>
    <name evidence="2" type="ORF">AVDCRST_MAG12-2699</name>
</gene>